<dbReference type="AlphaFoldDB" id="A0A917QB24"/>
<reference evidence="2" key="2">
    <citation type="submission" date="2020-09" db="EMBL/GenBank/DDBJ databases">
        <authorList>
            <person name="Sun Q."/>
            <person name="Zhou Y."/>
        </authorList>
    </citation>
    <scope>NUCLEOTIDE SEQUENCE</scope>
    <source>
        <strain evidence="2">CGMCC 4.7278</strain>
    </source>
</reference>
<accession>A0A917QB24</accession>
<dbReference type="Pfam" id="PF03819">
    <property type="entry name" value="MazG"/>
    <property type="match status" value="1"/>
</dbReference>
<dbReference type="Proteomes" id="UP000612956">
    <property type="component" value="Unassembled WGS sequence"/>
</dbReference>
<dbReference type="Gene3D" id="1.10.287.1080">
    <property type="entry name" value="MazG-like"/>
    <property type="match status" value="1"/>
</dbReference>
<proteinExistence type="predicted"/>
<protein>
    <submittedName>
        <fullName evidence="2">Pyrophosphatase</fullName>
    </submittedName>
</protein>
<dbReference type="CDD" id="cd11538">
    <property type="entry name" value="NTP-PPase_u1"/>
    <property type="match status" value="1"/>
</dbReference>
<feature type="domain" description="NTP pyrophosphohydrolase MazG-like" evidence="1">
    <location>
        <begin position="43"/>
        <end position="104"/>
    </location>
</feature>
<evidence type="ECO:0000259" key="1">
    <source>
        <dbReference type="Pfam" id="PF03819"/>
    </source>
</evidence>
<dbReference type="SUPFAM" id="SSF101386">
    <property type="entry name" value="all-alpha NTP pyrophosphatases"/>
    <property type="match status" value="1"/>
</dbReference>
<evidence type="ECO:0000313" key="3">
    <source>
        <dbReference type="Proteomes" id="UP000612956"/>
    </source>
</evidence>
<gene>
    <name evidence="2" type="ORF">GCM10011591_09560</name>
</gene>
<keyword evidence="3" id="KW-1185">Reference proteome</keyword>
<organism evidence="2 3">
    <name type="scientific">Nocardia camponoti</name>
    <dbReference type="NCBI Taxonomy" id="1616106"/>
    <lineage>
        <taxon>Bacteria</taxon>
        <taxon>Bacillati</taxon>
        <taxon>Actinomycetota</taxon>
        <taxon>Actinomycetes</taxon>
        <taxon>Mycobacteriales</taxon>
        <taxon>Nocardiaceae</taxon>
        <taxon>Nocardia</taxon>
    </lineage>
</organism>
<reference evidence="2" key="1">
    <citation type="journal article" date="2014" name="Int. J. Syst. Evol. Microbiol.">
        <title>Complete genome sequence of Corynebacterium casei LMG S-19264T (=DSM 44701T), isolated from a smear-ripened cheese.</title>
        <authorList>
            <consortium name="US DOE Joint Genome Institute (JGI-PGF)"/>
            <person name="Walter F."/>
            <person name="Albersmeier A."/>
            <person name="Kalinowski J."/>
            <person name="Ruckert C."/>
        </authorList>
    </citation>
    <scope>NUCLEOTIDE SEQUENCE</scope>
    <source>
        <strain evidence="2">CGMCC 4.7278</strain>
    </source>
</reference>
<evidence type="ECO:0000313" key="2">
    <source>
        <dbReference type="EMBL" id="GGK40062.1"/>
    </source>
</evidence>
<sequence>MRDGAPQTYCGPMELSELAEQVEKISAGYAAKNSITRDATWFLLKLHEEVGELTQAFLASTGQGRARGKSADELAADVRDELADVLCQTLLLARDQGVDLPAAVAAKWLVWGERG</sequence>
<comment type="caution">
    <text evidence="2">The sequence shown here is derived from an EMBL/GenBank/DDBJ whole genome shotgun (WGS) entry which is preliminary data.</text>
</comment>
<dbReference type="EMBL" id="BMMW01000001">
    <property type="protein sequence ID" value="GGK40062.1"/>
    <property type="molecule type" value="Genomic_DNA"/>
</dbReference>
<dbReference type="InterPro" id="IPR004518">
    <property type="entry name" value="MazG-like_dom"/>
</dbReference>
<name>A0A917QB24_9NOCA</name>